<dbReference type="AlphaFoldDB" id="A0A1M6QID3"/>
<feature type="domain" description="Tyr recombinase" evidence="5">
    <location>
        <begin position="181"/>
        <end position="398"/>
    </location>
</feature>
<dbReference type="GO" id="GO:0006310">
    <property type="term" value="P:DNA recombination"/>
    <property type="evidence" value="ECO:0007669"/>
    <property type="project" value="UniProtKB-KW"/>
</dbReference>
<dbReference type="InterPro" id="IPR044068">
    <property type="entry name" value="CB"/>
</dbReference>
<dbReference type="SUPFAM" id="SSF56349">
    <property type="entry name" value="DNA breaking-rejoining enzymes"/>
    <property type="match status" value="1"/>
</dbReference>
<dbReference type="PANTHER" id="PTHR30349">
    <property type="entry name" value="PHAGE INTEGRASE-RELATED"/>
    <property type="match status" value="1"/>
</dbReference>
<dbReference type="PROSITE" id="PS51898">
    <property type="entry name" value="TYR_RECOMBINASE"/>
    <property type="match status" value="1"/>
</dbReference>
<organism evidence="7 8">
    <name type="scientific">Nocardiopsis flavescens</name>
    <dbReference type="NCBI Taxonomy" id="758803"/>
    <lineage>
        <taxon>Bacteria</taxon>
        <taxon>Bacillati</taxon>
        <taxon>Actinomycetota</taxon>
        <taxon>Actinomycetes</taxon>
        <taxon>Streptosporangiales</taxon>
        <taxon>Nocardiopsidaceae</taxon>
        <taxon>Nocardiopsis</taxon>
    </lineage>
</organism>
<dbReference type="GO" id="GO:0003677">
    <property type="term" value="F:DNA binding"/>
    <property type="evidence" value="ECO:0007669"/>
    <property type="project" value="UniProtKB-UniRule"/>
</dbReference>
<proteinExistence type="predicted"/>
<dbReference type="InterPro" id="IPR002104">
    <property type="entry name" value="Integrase_catalytic"/>
</dbReference>
<dbReference type="Proteomes" id="UP000184452">
    <property type="component" value="Unassembled WGS sequence"/>
</dbReference>
<evidence type="ECO:0000259" key="6">
    <source>
        <dbReference type="PROSITE" id="PS51900"/>
    </source>
</evidence>
<dbReference type="InterPro" id="IPR010998">
    <property type="entry name" value="Integrase_recombinase_N"/>
</dbReference>
<feature type="domain" description="Core-binding (CB)" evidence="6">
    <location>
        <begin position="76"/>
        <end position="159"/>
    </location>
</feature>
<dbReference type="Gene3D" id="1.10.150.130">
    <property type="match status" value="1"/>
</dbReference>
<evidence type="ECO:0000313" key="7">
    <source>
        <dbReference type="EMBL" id="SHK19813.1"/>
    </source>
</evidence>
<keyword evidence="1" id="KW-0229">DNA integration</keyword>
<dbReference type="InterPro" id="IPR011010">
    <property type="entry name" value="DNA_brk_join_enz"/>
</dbReference>
<evidence type="ECO:0000256" key="1">
    <source>
        <dbReference type="ARBA" id="ARBA00022908"/>
    </source>
</evidence>
<dbReference type="GO" id="GO:0015074">
    <property type="term" value="P:DNA integration"/>
    <property type="evidence" value="ECO:0007669"/>
    <property type="project" value="UniProtKB-KW"/>
</dbReference>
<gene>
    <name evidence="7" type="ORF">SAMN05421803_11569</name>
</gene>
<dbReference type="CDD" id="cd01189">
    <property type="entry name" value="INT_ICEBs1_C_like"/>
    <property type="match status" value="1"/>
</dbReference>
<dbReference type="STRING" id="758803.SAMN05421803_11569"/>
<accession>A0A1M6QID3</accession>
<evidence type="ECO:0000256" key="4">
    <source>
        <dbReference type="PROSITE-ProRule" id="PRU01248"/>
    </source>
</evidence>
<dbReference type="Pfam" id="PF14659">
    <property type="entry name" value="Phage_int_SAM_3"/>
    <property type="match status" value="1"/>
</dbReference>
<protein>
    <submittedName>
        <fullName evidence="7">Site-specific recombinase XerD</fullName>
    </submittedName>
</protein>
<dbReference type="PANTHER" id="PTHR30349:SF91">
    <property type="entry name" value="INTA PROTEIN"/>
    <property type="match status" value="1"/>
</dbReference>
<dbReference type="InterPro" id="IPR013762">
    <property type="entry name" value="Integrase-like_cat_sf"/>
</dbReference>
<evidence type="ECO:0000313" key="8">
    <source>
        <dbReference type="Proteomes" id="UP000184452"/>
    </source>
</evidence>
<evidence type="ECO:0000256" key="2">
    <source>
        <dbReference type="ARBA" id="ARBA00023125"/>
    </source>
</evidence>
<keyword evidence="3" id="KW-0233">DNA recombination</keyword>
<dbReference type="Gene3D" id="1.10.443.10">
    <property type="entry name" value="Intergrase catalytic core"/>
    <property type="match status" value="1"/>
</dbReference>
<evidence type="ECO:0000256" key="3">
    <source>
        <dbReference type="ARBA" id="ARBA00023172"/>
    </source>
</evidence>
<dbReference type="OrthoDB" id="3175606at2"/>
<reference evidence="7 8" key="1">
    <citation type="submission" date="2016-11" db="EMBL/GenBank/DDBJ databases">
        <authorList>
            <person name="Jaros S."/>
            <person name="Januszkiewicz K."/>
            <person name="Wedrychowicz H."/>
        </authorList>
    </citation>
    <scope>NUCLEOTIDE SEQUENCE [LARGE SCALE GENOMIC DNA]</scope>
    <source>
        <strain evidence="7 8">CGMCC 4.5723</strain>
    </source>
</reference>
<keyword evidence="8" id="KW-1185">Reference proteome</keyword>
<sequence>MTDKQQKRNRQPNGASSIYLGKDGYWHGRITVGVRDDGKPDRRHVMRTTRKEITKAVRDLERKRDKGAVPEAGKRWRVAAWLTYWLEEITKPSVSEYTYSGYRVDVHHHLIPGVGEHWLDKLQPEHLERLYKKMQANGSKPGTAHHVHRTVRAALNEARKRKKFTGDNPAELAKPPKLEEEEIEPYTVEEIRRFLELVADRRNGARWAIALALGLRQGEALGLKWADVNLASGTLRVRRSLLRPKYEHGCEDACGRKPGLCPQKVRTNPLTKDTKSRAGRRPVGLPDPVVALLRRHREIQGKEREAAQDHWSEGGWVFTDEFGRPLNTNTDYREWKAILQQVGLRESRLHDARHTAATVLLILRVPDRAVMALMGWSSASMANRYQHVVDEVRADVADRLGGLIWEAPQGESDPGSRQAN</sequence>
<dbReference type="EMBL" id="FQZK01000015">
    <property type="protein sequence ID" value="SHK19813.1"/>
    <property type="molecule type" value="Genomic_DNA"/>
</dbReference>
<dbReference type="PROSITE" id="PS51900">
    <property type="entry name" value="CB"/>
    <property type="match status" value="1"/>
</dbReference>
<dbReference type="InterPro" id="IPR004107">
    <property type="entry name" value="Integrase_SAM-like_N"/>
</dbReference>
<keyword evidence="2 4" id="KW-0238">DNA-binding</keyword>
<dbReference type="InterPro" id="IPR050090">
    <property type="entry name" value="Tyrosine_recombinase_XerCD"/>
</dbReference>
<evidence type="ECO:0000259" key="5">
    <source>
        <dbReference type="PROSITE" id="PS51898"/>
    </source>
</evidence>
<dbReference type="RefSeq" id="WP_073381285.1">
    <property type="nucleotide sequence ID" value="NZ_FQZK01000015.1"/>
</dbReference>
<name>A0A1M6QID3_9ACTN</name>
<dbReference type="Pfam" id="PF00589">
    <property type="entry name" value="Phage_integrase"/>
    <property type="match status" value="1"/>
</dbReference>